<dbReference type="SUPFAM" id="SSF53474">
    <property type="entry name" value="alpha/beta-Hydrolases"/>
    <property type="match status" value="1"/>
</dbReference>
<gene>
    <name evidence="3" type="ORF">DFR41_11362</name>
</gene>
<protein>
    <submittedName>
        <fullName evidence="3">Arylformamidase</fullName>
    </submittedName>
</protein>
<dbReference type="GO" id="GO:0016787">
    <property type="term" value="F:hydrolase activity"/>
    <property type="evidence" value="ECO:0007669"/>
    <property type="project" value="UniProtKB-KW"/>
</dbReference>
<dbReference type="RefSeq" id="WP_170159455.1">
    <property type="nucleotide sequence ID" value="NZ_QQAV01000013.1"/>
</dbReference>
<dbReference type="Proteomes" id="UP000255265">
    <property type="component" value="Unassembled WGS sequence"/>
</dbReference>
<sequence>MEFAAAAPMHAFAPNPFIEPPSLSDAALAAQYDNNSAARNANDLAALRALSAAAFAHRIGHATHRFSAGDEGWVDVFLPPSARGPVPAMVFVHGGRWRLNTSRETAFWADACVRQGMAWVGINFAALGQARLPAIVAQVEAGIAAVVAQAQALGIDPAALSLAGHSSGAHLALSAAMSGQPWVGCMRAVLLLGGMYDLRPLARSIPQDTLGFTPEEAIACSPLLTLEALAKAAQRPTLPPVLVAVGDEESPEFLRQAQALDWRLQSLDVDSRLLRIEGRAHFDAALEFNAPDSQMRAFVARGIAPAQSAA</sequence>
<accession>A0A370F631</accession>
<evidence type="ECO:0000313" key="3">
    <source>
        <dbReference type="EMBL" id="RDI19080.1"/>
    </source>
</evidence>
<comment type="caution">
    <text evidence="3">The sequence shown here is derived from an EMBL/GenBank/DDBJ whole genome shotgun (WGS) entry which is preliminary data.</text>
</comment>
<organism evidence="3 4">
    <name type="scientific">Pseudacidovorax intermedius</name>
    <dbReference type="NCBI Taxonomy" id="433924"/>
    <lineage>
        <taxon>Bacteria</taxon>
        <taxon>Pseudomonadati</taxon>
        <taxon>Pseudomonadota</taxon>
        <taxon>Betaproteobacteria</taxon>
        <taxon>Burkholderiales</taxon>
        <taxon>Comamonadaceae</taxon>
        <taxon>Pseudacidovorax</taxon>
    </lineage>
</organism>
<evidence type="ECO:0000313" key="4">
    <source>
        <dbReference type="Proteomes" id="UP000255265"/>
    </source>
</evidence>
<dbReference type="AlphaFoldDB" id="A0A370F631"/>
<dbReference type="Pfam" id="PF20434">
    <property type="entry name" value="BD-FAE"/>
    <property type="match status" value="1"/>
</dbReference>
<reference evidence="3 4" key="1">
    <citation type="submission" date="2018-07" db="EMBL/GenBank/DDBJ databases">
        <title>Genomic Encyclopedia of Type Strains, Phase IV (KMG-IV): sequencing the most valuable type-strain genomes for metagenomic binning, comparative biology and taxonomic classification.</title>
        <authorList>
            <person name="Goeker M."/>
        </authorList>
    </citation>
    <scope>NUCLEOTIDE SEQUENCE [LARGE SCALE GENOMIC DNA]</scope>
    <source>
        <strain evidence="3 4">DSM 21352</strain>
    </source>
</reference>
<dbReference type="PANTHER" id="PTHR48081:SF33">
    <property type="entry name" value="KYNURENINE FORMAMIDASE"/>
    <property type="match status" value="1"/>
</dbReference>
<name>A0A370F631_9BURK</name>
<dbReference type="InterPro" id="IPR049492">
    <property type="entry name" value="BD-FAE-like_dom"/>
</dbReference>
<dbReference type="Gene3D" id="3.40.50.1820">
    <property type="entry name" value="alpha/beta hydrolase"/>
    <property type="match status" value="1"/>
</dbReference>
<dbReference type="EMBL" id="QQAV01000013">
    <property type="protein sequence ID" value="RDI19080.1"/>
    <property type="molecule type" value="Genomic_DNA"/>
</dbReference>
<evidence type="ECO:0000259" key="2">
    <source>
        <dbReference type="Pfam" id="PF20434"/>
    </source>
</evidence>
<feature type="domain" description="BD-FAE-like" evidence="2">
    <location>
        <begin position="75"/>
        <end position="180"/>
    </location>
</feature>
<dbReference type="PANTHER" id="PTHR48081">
    <property type="entry name" value="AB HYDROLASE SUPERFAMILY PROTEIN C4A8.06C"/>
    <property type="match status" value="1"/>
</dbReference>
<keyword evidence="1" id="KW-0378">Hydrolase</keyword>
<proteinExistence type="predicted"/>
<dbReference type="InterPro" id="IPR050300">
    <property type="entry name" value="GDXG_lipolytic_enzyme"/>
</dbReference>
<evidence type="ECO:0000256" key="1">
    <source>
        <dbReference type="ARBA" id="ARBA00022801"/>
    </source>
</evidence>
<dbReference type="InterPro" id="IPR029058">
    <property type="entry name" value="AB_hydrolase_fold"/>
</dbReference>
<keyword evidence="4" id="KW-1185">Reference proteome</keyword>